<dbReference type="SUPFAM" id="SSF49478">
    <property type="entry name" value="Cna protein B-type domain"/>
    <property type="match status" value="1"/>
</dbReference>
<proteinExistence type="predicted"/>
<dbReference type="EMBL" id="UINC01006041">
    <property type="protein sequence ID" value="SVA25113.1"/>
    <property type="molecule type" value="Genomic_DNA"/>
</dbReference>
<reference evidence="1" key="1">
    <citation type="submission" date="2018-05" db="EMBL/GenBank/DDBJ databases">
        <authorList>
            <person name="Lanie J.A."/>
            <person name="Ng W.-L."/>
            <person name="Kazmierczak K.M."/>
            <person name="Andrzejewski T.M."/>
            <person name="Davidsen T.M."/>
            <person name="Wayne K.J."/>
            <person name="Tettelin H."/>
            <person name="Glass J.I."/>
            <person name="Rusch D."/>
            <person name="Podicherti R."/>
            <person name="Tsui H.-C.T."/>
            <person name="Winkler M.E."/>
        </authorList>
    </citation>
    <scope>NUCLEOTIDE SEQUENCE</scope>
</reference>
<dbReference type="AlphaFoldDB" id="A0A381UEM8"/>
<name>A0A381UEM8_9ZZZZ</name>
<organism evidence="1">
    <name type="scientific">marine metagenome</name>
    <dbReference type="NCBI Taxonomy" id="408172"/>
    <lineage>
        <taxon>unclassified sequences</taxon>
        <taxon>metagenomes</taxon>
        <taxon>ecological metagenomes</taxon>
    </lineage>
</organism>
<sequence>MLKRTFNCFLQICGVLTLIMLMSGCSLIKGPLYPDVIYNNRQPLISVTYEYGEIEVRLPLNYIGLVPDNISFEVYAHGDTTNPIISILQEAPRVFFVYLPQGVLDIHNKSNIIKIIPQDRNFRPVSVRFKGIRFGRIELPPKSIQMGQLIVNGRVFLNKNEAPLGGVDVSIQNFDNVIKETTTNDSGFYQLSVPGEYKYAQHLRLVAGNNMIFKPFKQKLDFSQSLTMRYNIGMGPNKAMEDPIYLTNRESVHFREQPDIGSETLFLLGAGEAVSVTRVTPGEYYGSIEIEVGSKKMVQLDGWVNRADVILLDLNNVFKK</sequence>
<gene>
    <name evidence="1" type="ORF">METZ01_LOCUS77967</name>
</gene>
<accession>A0A381UEM8</accession>
<evidence type="ECO:0000313" key="1">
    <source>
        <dbReference type="EMBL" id="SVA25113.1"/>
    </source>
</evidence>
<dbReference type="PROSITE" id="PS51257">
    <property type="entry name" value="PROKAR_LIPOPROTEIN"/>
    <property type="match status" value="1"/>
</dbReference>
<protein>
    <submittedName>
        <fullName evidence="1">Uncharacterized protein</fullName>
    </submittedName>
</protein>